<accession>A0A2M6WUS8</accession>
<dbReference type="GO" id="GO:0016779">
    <property type="term" value="F:nucleotidyltransferase activity"/>
    <property type="evidence" value="ECO:0007669"/>
    <property type="project" value="InterPro"/>
</dbReference>
<dbReference type="CDD" id="cd05403">
    <property type="entry name" value="NT_KNTase_like"/>
    <property type="match status" value="1"/>
</dbReference>
<dbReference type="PANTHER" id="PTHR43449:SF1">
    <property type="entry name" value="POLYMERASE BETA NUCLEOTIDYLTRANSFERASE DOMAIN-CONTAINING PROTEIN"/>
    <property type="match status" value="1"/>
</dbReference>
<evidence type="ECO:0000259" key="1">
    <source>
        <dbReference type="Pfam" id="PF01909"/>
    </source>
</evidence>
<dbReference type="InterPro" id="IPR043519">
    <property type="entry name" value="NT_sf"/>
</dbReference>
<gene>
    <name evidence="2" type="ORF">COT94_00015</name>
</gene>
<protein>
    <recommendedName>
        <fullName evidence="1">Polymerase nucleotidyl transferase domain-containing protein</fullName>
    </recommendedName>
</protein>
<evidence type="ECO:0000313" key="2">
    <source>
        <dbReference type="EMBL" id="PIT96501.1"/>
    </source>
</evidence>
<name>A0A2M6WUS8_9BACT</name>
<dbReference type="Pfam" id="PF01909">
    <property type="entry name" value="NTP_transf_2"/>
    <property type="match status" value="1"/>
</dbReference>
<dbReference type="EMBL" id="PFAM01000001">
    <property type="protein sequence ID" value="PIT96501.1"/>
    <property type="molecule type" value="Genomic_DNA"/>
</dbReference>
<proteinExistence type="predicted"/>
<dbReference type="SUPFAM" id="SSF81301">
    <property type="entry name" value="Nucleotidyltransferase"/>
    <property type="match status" value="1"/>
</dbReference>
<dbReference type="InterPro" id="IPR002934">
    <property type="entry name" value="Polymerase_NTP_transf_dom"/>
</dbReference>
<dbReference type="Proteomes" id="UP000228533">
    <property type="component" value="Unassembled WGS sequence"/>
</dbReference>
<feature type="domain" description="Polymerase nucleotidyl transferase" evidence="1">
    <location>
        <begin position="11"/>
        <end position="71"/>
    </location>
</feature>
<dbReference type="Gene3D" id="3.30.460.10">
    <property type="entry name" value="Beta Polymerase, domain 2"/>
    <property type="match status" value="1"/>
</dbReference>
<dbReference type="PANTHER" id="PTHR43449">
    <property type="entry name" value="NUCLEOTIDYLTRANSFERASE"/>
    <property type="match status" value="1"/>
</dbReference>
<evidence type="ECO:0000313" key="3">
    <source>
        <dbReference type="Proteomes" id="UP000228533"/>
    </source>
</evidence>
<organism evidence="2 3">
    <name type="scientific">Candidatus Falkowbacteria bacterium CG10_big_fil_rev_8_21_14_0_10_37_14</name>
    <dbReference type="NCBI Taxonomy" id="1974561"/>
    <lineage>
        <taxon>Bacteria</taxon>
        <taxon>Candidatus Falkowiibacteriota</taxon>
    </lineage>
</organism>
<comment type="caution">
    <text evidence="2">The sequence shown here is derived from an EMBL/GenBank/DDBJ whole genome shotgun (WGS) entry which is preliminary data.</text>
</comment>
<reference evidence="3" key="1">
    <citation type="submission" date="2017-09" db="EMBL/GenBank/DDBJ databases">
        <title>Depth-based differentiation of microbial function through sediment-hosted aquifers and enrichment of novel symbionts in the deep terrestrial subsurface.</title>
        <authorList>
            <person name="Probst A.J."/>
            <person name="Ladd B."/>
            <person name="Jarett J.K."/>
            <person name="Geller-Mcgrath D.E."/>
            <person name="Sieber C.M.K."/>
            <person name="Emerson J.B."/>
            <person name="Anantharaman K."/>
            <person name="Thomas B.C."/>
            <person name="Malmstrom R."/>
            <person name="Stieglmeier M."/>
            <person name="Klingl A."/>
            <person name="Woyke T."/>
            <person name="Ryan C.M."/>
            <person name="Banfield J.F."/>
        </authorList>
    </citation>
    <scope>NUCLEOTIDE SEQUENCE [LARGE SCALE GENOMIC DNA]</scope>
</reference>
<sequence length="104" mass="11815">MSKLEAKKIVKRYSEELKKADYPFLAIYLFGSQANGKANKWSDIDVAVVSNRLKKNYDEGKFLLWKLRTGVDLRIEPQGFTEAEFKSNANPLVCEIKTTGIKVA</sequence>
<dbReference type="AlphaFoldDB" id="A0A2M6WUS8"/>